<evidence type="ECO:0000259" key="8">
    <source>
        <dbReference type="PROSITE" id="PS50815"/>
    </source>
</evidence>
<comment type="subcellular location">
    <subcellularLocation>
        <location evidence="2">Chromosome</location>
    </subcellularLocation>
    <subcellularLocation>
        <location evidence="1">Nucleus</location>
    </subcellularLocation>
</comment>
<evidence type="ECO:0000256" key="5">
    <source>
        <dbReference type="ARBA" id="ARBA00023242"/>
    </source>
</evidence>
<feature type="region of interest" description="Disordered" evidence="7">
    <location>
        <begin position="235"/>
        <end position="274"/>
    </location>
</feature>
<evidence type="ECO:0000256" key="3">
    <source>
        <dbReference type="ARBA" id="ARBA00009737"/>
    </source>
</evidence>
<comment type="similarity">
    <text evidence="3">Belongs to the REF/SRPP family.</text>
</comment>
<feature type="compositionally biased region" description="Acidic residues" evidence="7">
    <location>
        <begin position="235"/>
        <end position="250"/>
    </location>
</feature>
<evidence type="ECO:0000313" key="9">
    <source>
        <dbReference type="EMBL" id="KAL0385357.1"/>
    </source>
</evidence>
<gene>
    <name evidence="9" type="ORF">Sradi_2930000</name>
</gene>
<evidence type="ECO:0000256" key="1">
    <source>
        <dbReference type="ARBA" id="ARBA00004123"/>
    </source>
</evidence>
<proteinExistence type="inferred from homology"/>
<dbReference type="Gene3D" id="3.30.900.10">
    <property type="entry name" value="HORMA domain"/>
    <property type="match status" value="1"/>
</dbReference>
<comment type="caution">
    <text evidence="9">The sequence shown here is derived from an EMBL/GenBank/DDBJ whole genome shotgun (WGS) entry which is preliminary data.</text>
</comment>
<accession>A0AAW2RZQ8</accession>
<dbReference type="FunFam" id="3.30.900.10:FF:000009">
    <property type="entry name" value="Meiosis-specific protein ASY2"/>
    <property type="match status" value="1"/>
</dbReference>
<feature type="region of interest" description="Disordered" evidence="7">
    <location>
        <begin position="507"/>
        <end position="550"/>
    </location>
</feature>
<dbReference type="InterPro" id="IPR036570">
    <property type="entry name" value="HORMA_dom_sf"/>
</dbReference>
<feature type="compositionally biased region" description="Acidic residues" evidence="7">
    <location>
        <begin position="261"/>
        <end position="274"/>
    </location>
</feature>
<protein>
    <submittedName>
        <fullName evidence="9">Meiosis-specific protein ASY1</fullName>
    </submittedName>
</protein>
<reference evidence="9" key="2">
    <citation type="journal article" date="2024" name="Plant">
        <title>Genomic evolution and insights into agronomic trait innovations of Sesamum species.</title>
        <authorList>
            <person name="Miao H."/>
            <person name="Wang L."/>
            <person name="Qu L."/>
            <person name="Liu H."/>
            <person name="Sun Y."/>
            <person name="Le M."/>
            <person name="Wang Q."/>
            <person name="Wei S."/>
            <person name="Zheng Y."/>
            <person name="Lin W."/>
            <person name="Duan Y."/>
            <person name="Cao H."/>
            <person name="Xiong S."/>
            <person name="Wang X."/>
            <person name="Wei L."/>
            <person name="Li C."/>
            <person name="Ma Q."/>
            <person name="Ju M."/>
            <person name="Zhao R."/>
            <person name="Li G."/>
            <person name="Mu C."/>
            <person name="Tian Q."/>
            <person name="Mei H."/>
            <person name="Zhang T."/>
            <person name="Gao T."/>
            <person name="Zhang H."/>
        </authorList>
    </citation>
    <scope>NUCLEOTIDE SEQUENCE</scope>
    <source>
        <strain evidence="9">G02</strain>
    </source>
</reference>
<keyword evidence="4" id="KW-0158">Chromosome</keyword>
<evidence type="ECO:0000256" key="6">
    <source>
        <dbReference type="ARBA" id="ARBA00023254"/>
    </source>
</evidence>
<evidence type="ECO:0000256" key="4">
    <source>
        <dbReference type="ARBA" id="ARBA00022454"/>
    </source>
</evidence>
<dbReference type="PROSITE" id="PS50815">
    <property type="entry name" value="HORMA"/>
    <property type="match status" value="1"/>
</dbReference>
<dbReference type="GO" id="GO:0000228">
    <property type="term" value="C:nuclear chromosome"/>
    <property type="evidence" value="ECO:0007669"/>
    <property type="project" value="UniProtKB-ARBA"/>
</dbReference>
<keyword evidence="5" id="KW-0539">Nucleus</keyword>
<evidence type="ECO:0000256" key="2">
    <source>
        <dbReference type="ARBA" id="ARBA00004286"/>
    </source>
</evidence>
<dbReference type="InterPro" id="IPR008802">
    <property type="entry name" value="REF"/>
</dbReference>
<dbReference type="Pfam" id="PF05755">
    <property type="entry name" value="REF"/>
    <property type="match status" value="1"/>
</dbReference>
<feature type="domain" description="HORMA" evidence="8">
    <location>
        <begin position="15"/>
        <end position="229"/>
    </location>
</feature>
<dbReference type="InterPro" id="IPR051294">
    <property type="entry name" value="HORMA_MeioticProgression"/>
</dbReference>
<dbReference type="Pfam" id="PF02301">
    <property type="entry name" value="HORMA"/>
    <property type="match status" value="1"/>
</dbReference>
<dbReference type="SUPFAM" id="SSF56019">
    <property type="entry name" value="The spindle assembly checkpoint protein mad2"/>
    <property type="match status" value="1"/>
</dbReference>
<dbReference type="EMBL" id="JACGWJ010000012">
    <property type="protein sequence ID" value="KAL0385357.1"/>
    <property type="molecule type" value="Genomic_DNA"/>
</dbReference>
<sequence>MVVAQKVKESEITEQDSLLLTRNLLRIAIFNISYIRGLFPEKYFNDKSVPALDMKIKKLMPMDAESRRLIDWMEKGVYDALQKKYLKTLLFCVCEAVDGPMIEEYAFSFSYSSSDSQEVSMNINRSGKKKGGTFKYNSKTEITPSQMRSSACKMVRTLIQLMRTLDKMPEERTVLMKLLYYDDVTPMDYEPPFFRGCTEEEAHNPWNKNPLKMEVGKVNSKHLVLALKVKSVLDPCEDENNDNQDDEESLGADSLQKDEYSESDSEISNSDDDQYIVAPAHDTQDPAEDELQLERVKDWISSYHLDKVELTDVLSIFPDISVVLIEGTSEEFFCLELMETSLQFFSFLAVFNVSYGPEIMDKLVKEGLISKAEEESYVINKKKKFDYEFDAVKEEADGQVVAHGKAGTMSVDHMYMKALYHTLPMNYITVAKLHNKLEGEATQTMVRKLIDKMSQDGFVEAGSNRRLGNKNKDLSTCGGLHSIGSDITRTRGRSDAYVNDSTRTEHAIAKKREHGGNTPTSRAEPAASRESFAPGVDDGRANGNTNNGDAMDIVMESRSTQDKCSRKTSTVEVERNDVQLKHLGFVRILTINALVLVSNLYDTAKQNSGSLKSAVDTVENAVTTVVGPVYERLKGVPADLLVFLDKKVDEATHKFDECAPPTAKKVVFKVHLLAKKAAEAVEDLAEEAKVAGPLAALTRAGTISKHFAVTQLALVWYKVHEYPALHGVSVMAIPTAAHWSEKYNSLVNNMAAKGYSFFNYVPLVPIEELAKSYKQVEAAAGKKTDGASSSGSDSDKE</sequence>
<dbReference type="InterPro" id="IPR003511">
    <property type="entry name" value="HORMA_dom"/>
</dbReference>
<dbReference type="PANTHER" id="PTHR48225">
    <property type="entry name" value="HORMA DOMAIN-CONTAINING PROTEIN 1"/>
    <property type="match status" value="1"/>
</dbReference>
<dbReference type="PANTHER" id="PTHR48225:SF7">
    <property type="entry name" value="MEIOSIS-SPECIFIC PROTEIN HOP1"/>
    <property type="match status" value="1"/>
</dbReference>
<name>A0AAW2RZQ8_SESRA</name>
<keyword evidence="6" id="KW-0469">Meiosis</keyword>
<reference evidence="9" key="1">
    <citation type="submission" date="2020-06" db="EMBL/GenBank/DDBJ databases">
        <authorList>
            <person name="Li T."/>
            <person name="Hu X."/>
            <person name="Zhang T."/>
            <person name="Song X."/>
            <person name="Zhang H."/>
            <person name="Dai N."/>
            <person name="Sheng W."/>
            <person name="Hou X."/>
            <person name="Wei L."/>
        </authorList>
    </citation>
    <scope>NUCLEOTIDE SEQUENCE</scope>
    <source>
        <strain evidence="9">G02</strain>
        <tissue evidence="9">Leaf</tissue>
    </source>
</reference>
<evidence type="ECO:0000256" key="7">
    <source>
        <dbReference type="SAM" id="MobiDB-lite"/>
    </source>
</evidence>
<dbReference type="GO" id="GO:0007129">
    <property type="term" value="P:homologous chromosome pairing at meiosis"/>
    <property type="evidence" value="ECO:0007669"/>
    <property type="project" value="UniProtKB-ARBA"/>
</dbReference>
<organism evidence="9">
    <name type="scientific">Sesamum radiatum</name>
    <name type="common">Black benniseed</name>
    <dbReference type="NCBI Taxonomy" id="300843"/>
    <lineage>
        <taxon>Eukaryota</taxon>
        <taxon>Viridiplantae</taxon>
        <taxon>Streptophyta</taxon>
        <taxon>Embryophyta</taxon>
        <taxon>Tracheophyta</taxon>
        <taxon>Spermatophyta</taxon>
        <taxon>Magnoliopsida</taxon>
        <taxon>eudicotyledons</taxon>
        <taxon>Gunneridae</taxon>
        <taxon>Pentapetalae</taxon>
        <taxon>asterids</taxon>
        <taxon>lamiids</taxon>
        <taxon>Lamiales</taxon>
        <taxon>Pedaliaceae</taxon>
        <taxon>Sesamum</taxon>
    </lineage>
</organism>
<dbReference type="AlphaFoldDB" id="A0AAW2RZQ8"/>